<feature type="compositionally biased region" description="Low complexity" evidence="12">
    <location>
        <begin position="22"/>
        <end position="47"/>
    </location>
</feature>
<dbReference type="GO" id="GO:0004655">
    <property type="term" value="F:porphobilinogen synthase activity"/>
    <property type="evidence" value="ECO:0007669"/>
    <property type="project" value="UniProtKB-EC"/>
</dbReference>
<comment type="catalytic activity">
    <reaction evidence="9 10">
        <text>2 5-aminolevulinate = porphobilinogen + 2 H2O + H(+)</text>
        <dbReference type="Rhea" id="RHEA:24064"/>
        <dbReference type="ChEBI" id="CHEBI:15377"/>
        <dbReference type="ChEBI" id="CHEBI:15378"/>
        <dbReference type="ChEBI" id="CHEBI:58126"/>
        <dbReference type="ChEBI" id="CHEBI:356416"/>
        <dbReference type="EC" id="4.2.1.24"/>
    </reaction>
</comment>
<protein>
    <recommendedName>
        <fullName evidence="4 10">Delta-aminolevulinic acid dehydratase</fullName>
        <ecNumber evidence="3 10">4.2.1.24</ecNumber>
    </recommendedName>
</protein>
<evidence type="ECO:0000256" key="10">
    <source>
        <dbReference type="RuleBase" id="RU000515"/>
    </source>
</evidence>
<feature type="chain" id="PRO_5040925428" description="Delta-aminolevulinic acid dehydratase" evidence="13">
    <location>
        <begin position="16"/>
        <end position="402"/>
    </location>
</feature>
<comment type="subunit">
    <text evidence="10">Homooctamer.</text>
</comment>
<dbReference type="AlphaFoldDB" id="A0A9W7GEG0"/>
<gene>
    <name evidence="14" type="ORF">TrCOL_g12905</name>
</gene>
<dbReference type="InterPro" id="IPR013785">
    <property type="entry name" value="Aldolase_TIM"/>
</dbReference>
<evidence type="ECO:0000313" key="14">
    <source>
        <dbReference type="EMBL" id="GMI42144.1"/>
    </source>
</evidence>
<evidence type="ECO:0000256" key="5">
    <source>
        <dbReference type="ARBA" id="ARBA00023133"/>
    </source>
</evidence>
<accession>A0A9W7GEG0</accession>
<comment type="pathway">
    <text evidence="1">Porphyrin-containing compound metabolism; protoporphyrin-IX biosynthesis; coproporphyrinogen-III from 5-aminolevulinate: step 1/4.</text>
</comment>
<evidence type="ECO:0000256" key="12">
    <source>
        <dbReference type="SAM" id="MobiDB-lite"/>
    </source>
</evidence>
<evidence type="ECO:0000256" key="7">
    <source>
        <dbReference type="ARBA" id="ARBA00023244"/>
    </source>
</evidence>
<dbReference type="GO" id="GO:0006783">
    <property type="term" value="P:heme biosynthetic process"/>
    <property type="evidence" value="ECO:0007669"/>
    <property type="project" value="UniProtKB-KW"/>
</dbReference>
<evidence type="ECO:0000256" key="2">
    <source>
        <dbReference type="ARBA" id="ARBA00008055"/>
    </source>
</evidence>
<comment type="similarity">
    <text evidence="2 11">Belongs to the ALAD family.</text>
</comment>
<dbReference type="Gene3D" id="3.20.20.70">
    <property type="entry name" value="Aldolase class I"/>
    <property type="match status" value="1"/>
</dbReference>
<evidence type="ECO:0000256" key="1">
    <source>
        <dbReference type="ARBA" id="ARBA00004694"/>
    </source>
</evidence>
<dbReference type="FunFam" id="3.20.20.70:FF:000019">
    <property type="entry name" value="Delta-aminolevulinic acid dehydratase"/>
    <property type="match status" value="1"/>
</dbReference>
<keyword evidence="7 10" id="KW-0627">Porphyrin biosynthesis</keyword>
<name>A0A9W7GEG0_9STRA</name>
<feature type="compositionally biased region" description="Basic residues" evidence="12">
    <location>
        <begin position="78"/>
        <end position="87"/>
    </location>
</feature>
<evidence type="ECO:0000256" key="8">
    <source>
        <dbReference type="ARBA" id="ARBA00025628"/>
    </source>
</evidence>
<feature type="signal peptide" evidence="13">
    <location>
        <begin position="1"/>
        <end position="15"/>
    </location>
</feature>
<evidence type="ECO:0000256" key="6">
    <source>
        <dbReference type="ARBA" id="ARBA00023239"/>
    </source>
</evidence>
<dbReference type="CDD" id="cd04823">
    <property type="entry name" value="ALAD_PBGS_aspartate_rich"/>
    <property type="match status" value="1"/>
</dbReference>
<dbReference type="OrthoDB" id="1530at2759"/>
<dbReference type="Proteomes" id="UP001165065">
    <property type="component" value="Unassembled WGS sequence"/>
</dbReference>
<keyword evidence="5" id="KW-0350">Heme biosynthesis</keyword>
<dbReference type="PANTHER" id="PTHR11458:SF0">
    <property type="entry name" value="DELTA-AMINOLEVULINIC ACID DEHYDRATASE"/>
    <property type="match status" value="1"/>
</dbReference>
<keyword evidence="6 10" id="KW-0456">Lyase</keyword>
<dbReference type="NCBIfam" id="NF006762">
    <property type="entry name" value="PRK09283.1"/>
    <property type="match status" value="1"/>
</dbReference>
<dbReference type="Pfam" id="PF00490">
    <property type="entry name" value="ALAD"/>
    <property type="match status" value="1"/>
</dbReference>
<evidence type="ECO:0000256" key="11">
    <source>
        <dbReference type="RuleBase" id="RU004161"/>
    </source>
</evidence>
<evidence type="ECO:0000256" key="4">
    <source>
        <dbReference type="ARBA" id="ARBA00020771"/>
    </source>
</evidence>
<reference evidence="15" key="1">
    <citation type="journal article" date="2023" name="Commun. Biol.">
        <title>Genome analysis of Parmales, the sister group of diatoms, reveals the evolutionary specialization of diatoms from phago-mixotrophs to photoautotrophs.</title>
        <authorList>
            <person name="Ban H."/>
            <person name="Sato S."/>
            <person name="Yoshikawa S."/>
            <person name="Yamada K."/>
            <person name="Nakamura Y."/>
            <person name="Ichinomiya M."/>
            <person name="Sato N."/>
            <person name="Blanc-Mathieu R."/>
            <person name="Endo H."/>
            <person name="Kuwata A."/>
            <person name="Ogata H."/>
        </authorList>
    </citation>
    <scope>NUCLEOTIDE SEQUENCE [LARGE SCALE GENOMIC DNA]</scope>
</reference>
<dbReference type="EC" id="4.2.1.24" evidence="3 10"/>
<keyword evidence="13" id="KW-0732">Signal</keyword>
<dbReference type="PROSITE" id="PS00169">
    <property type="entry name" value="D_ALA_DEHYDRATASE"/>
    <property type="match status" value="1"/>
</dbReference>
<sequence>MKFIILSTLIAFTHAFTHPSPLSLSSTPTSLSSATSTSPPTSEPYTPDNSDYDFDPTSGSGPALSRNNKSDLWVPQRSRPRRNRKSPSVRSMVRENVVLPSDFIYPLFIHEDSTENVPIDSMPGCVRHTLSSVLKEIEESVALGVTSFVLFPKVPENVKNNLGTEAYSPDNLNNRAVSEIKRRFPDVTICTDVALDPYSNQGHDGIVNDGRILNDFTINQLCKQAVSQARAGSDVVAPSDMMDGRVGAIRDALDSEGFTDVSILAYTAKYASAYYGPFRDALDSHPGFGDKKTYQQDPANGREALIEAQLDEMEGADMLMVKPGLPYLDVIRRLKDNSNLPIAAYHVSGEYSMLKAAAERGWLNERDTAMETLMCFKRAGADVVLTYYAKQAAKWIKEDMGY</sequence>
<dbReference type="PRINTS" id="PR00144">
    <property type="entry name" value="DALDHYDRTASE"/>
</dbReference>
<evidence type="ECO:0000256" key="3">
    <source>
        <dbReference type="ARBA" id="ARBA00012053"/>
    </source>
</evidence>
<proteinExistence type="inferred from homology"/>
<comment type="caution">
    <text evidence="14">The sequence shown here is derived from an EMBL/GenBank/DDBJ whole genome shotgun (WGS) entry which is preliminary data.</text>
</comment>
<comment type="function">
    <text evidence="8">Catalyzes an early step in the biosynthesis of tetrapyrroles. Binds two molecules of 5-aminolevulinate per subunit, each at a distinct site, and catalyzes their condensation to form porphobilinogen.</text>
</comment>
<evidence type="ECO:0000256" key="13">
    <source>
        <dbReference type="SAM" id="SignalP"/>
    </source>
</evidence>
<dbReference type="SMART" id="SM01004">
    <property type="entry name" value="ALAD"/>
    <property type="match status" value="1"/>
</dbReference>
<dbReference type="InterPro" id="IPR030656">
    <property type="entry name" value="ALAD_AS"/>
</dbReference>
<evidence type="ECO:0000256" key="9">
    <source>
        <dbReference type="ARBA" id="ARBA00047651"/>
    </source>
</evidence>
<dbReference type="InterPro" id="IPR001731">
    <property type="entry name" value="ALAD"/>
</dbReference>
<evidence type="ECO:0000313" key="15">
    <source>
        <dbReference type="Proteomes" id="UP001165065"/>
    </source>
</evidence>
<organism evidence="14 15">
    <name type="scientific">Triparma columacea</name>
    <dbReference type="NCBI Taxonomy" id="722753"/>
    <lineage>
        <taxon>Eukaryota</taxon>
        <taxon>Sar</taxon>
        <taxon>Stramenopiles</taxon>
        <taxon>Ochrophyta</taxon>
        <taxon>Bolidophyceae</taxon>
        <taxon>Parmales</taxon>
        <taxon>Triparmaceae</taxon>
        <taxon>Triparma</taxon>
    </lineage>
</organism>
<keyword evidence="15" id="KW-1185">Reference proteome</keyword>
<dbReference type="GO" id="GO:0008270">
    <property type="term" value="F:zinc ion binding"/>
    <property type="evidence" value="ECO:0007669"/>
    <property type="project" value="TreeGrafter"/>
</dbReference>
<dbReference type="GO" id="GO:0005829">
    <property type="term" value="C:cytosol"/>
    <property type="evidence" value="ECO:0007669"/>
    <property type="project" value="TreeGrafter"/>
</dbReference>
<dbReference type="PANTHER" id="PTHR11458">
    <property type="entry name" value="DELTA-AMINOLEVULINIC ACID DEHYDRATASE"/>
    <property type="match status" value="1"/>
</dbReference>
<feature type="region of interest" description="Disordered" evidence="12">
    <location>
        <begin position="22"/>
        <end position="89"/>
    </location>
</feature>
<dbReference type="EMBL" id="BRYA01000166">
    <property type="protein sequence ID" value="GMI42144.1"/>
    <property type="molecule type" value="Genomic_DNA"/>
</dbReference>
<dbReference type="SUPFAM" id="SSF51569">
    <property type="entry name" value="Aldolase"/>
    <property type="match status" value="1"/>
</dbReference>